<feature type="transmembrane region" description="Helical" evidence="6">
    <location>
        <begin position="259"/>
        <end position="278"/>
    </location>
</feature>
<dbReference type="PANTHER" id="PTHR23542:SF1">
    <property type="entry name" value="MAJOR FACILITATOR SUPERFAMILY (MFS) PROFILE DOMAIN-CONTAINING PROTEIN"/>
    <property type="match status" value="1"/>
</dbReference>
<dbReference type="PROSITE" id="PS50850">
    <property type="entry name" value="MFS"/>
    <property type="match status" value="1"/>
</dbReference>
<reference evidence="8 9" key="1">
    <citation type="submission" date="2020-07" db="EMBL/GenBank/DDBJ databases">
        <title>Sequencing the genomes of 1000 actinobacteria strains.</title>
        <authorList>
            <person name="Klenk H.-P."/>
        </authorList>
    </citation>
    <scope>NUCLEOTIDE SEQUENCE [LARGE SCALE GENOMIC DNA]</scope>
    <source>
        <strain evidence="8 9">DSM 42178</strain>
    </source>
</reference>
<dbReference type="InterPro" id="IPR011701">
    <property type="entry name" value="MFS"/>
</dbReference>
<dbReference type="EMBL" id="JACBZD010000001">
    <property type="protein sequence ID" value="NYI03134.1"/>
    <property type="molecule type" value="Genomic_DNA"/>
</dbReference>
<dbReference type="Proteomes" id="UP000567795">
    <property type="component" value="Unassembled WGS sequence"/>
</dbReference>
<feature type="region of interest" description="Disordered" evidence="5">
    <location>
        <begin position="403"/>
        <end position="447"/>
    </location>
</feature>
<dbReference type="InterPro" id="IPR036259">
    <property type="entry name" value="MFS_trans_sf"/>
</dbReference>
<keyword evidence="9" id="KW-1185">Reference proteome</keyword>
<feature type="transmembrane region" description="Helical" evidence="6">
    <location>
        <begin position="45"/>
        <end position="67"/>
    </location>
</feature>
<keyword evidence="2 6" id="KW-0812">Transmembrane</keyword>
<keyword evidence="4 6" id="KW-0472">Membrane</keyword>
<evidence type="ECO:0000256" key="1">
    <source>
        <dbReference type="ARBA" id="ARBA00004651"/>
    </source>
</evidence>
<protein>
    <submittedName>
        <fullName evidence="8">MFS family permease</fullName>
    </submittedName>
</protein>
<feature type="transmembrane region" description="Helical" evidence="6">
    <location>
        <begin position="107"/>
        <end position="126"/>
    </location>
</feature>
<dbReference type="GO" id="GO:0022857">
    <property type="term" value="F:transmembrane transporter activity"/>
    <property type="evidence" value="ECO:0007669"/>
    <property type="project" value="InterPro"/>
</dbReference>
<accession>A0A852ZQJ2</accession>
<dbReference type="GO" id="GO:0005886">
    <property type="term" value="C:plasma membrane"/>
    <property type="evidence" value="ECO:0007669"/>
    <property type="project" value="UniProtKB-SubCell"/>
</dbReference>
<feature type="domain" description="Major facilitator superfamily (MFS) profile" evidence="7">
    <location>
        <begin position="222"/>
        <end position="447"/>
    </location>
</feature>
<evidence type="ECO:0000256" key="5">
    <source>
        <dbReference type="SAM" id="MobiDB-lite"/>
    </source>
</evidence>
<feature type="transmembrane region" description="Helical" evidence="6">
    <location>
        <begin position="79"/>
        <end position="101"/>
    </location>
</feature>
<dbReference type="InterPro" id="IPR020846">
    <property type="entry name" value="MFS_dom"/>
</dbReference>
<feature type="transmembrane region" description="Helical" evidence="6">
    <location>
        <begin position="174"/>
        <end position="190"/>
    </location>
</feature>
<evidence type="ECO:0000259" key="7">
    <source>
        <dbReference type="PROSITE" id="PS50850"/>
    </source>
</evidence>
<keyword evidence="3 6" id="KW-1133">Transmembrane helix</keyword>
<feature type="transmembrane region" description="Helical" evidence="6">
    <location>
        <begin position="290"/>
        <end position="308"/>
    </location>
</feature>
<evidence type="ECO:0000256" key="6">
    <source>
        <dbReference type="SAM" id="Phobius"/>
    </source>
</evidence>
<evidence type="ECO:0000256" key="2">
    <source>
        <dbReference type="ARBA" id="ARBA00022692"/>
    </source>
</evidence>
<evidence type="ECO:0000256" key="3">
    <source>
        <dbReference type="ARBA" id="ARBA00022989"/>
    </source>
</evidence>
<evidence type="ECO:0000313" key="8">
    <source>
        <dbReference type="EMBL" id="NYI03134.1"/>
    </source>
</evidence>
<proteinExistence type="predicted"/>
<evidence type="ECO:0000256" key="4">
    <source>
        <dbReference type="ARBA" id="ARBA00023136"/>
    </source>
</evidence>
<organism evidence="8 9">
    <name type="scientific">Allostreptomyces psammosilenae</name>
    <dbReference type="NCBI Taxonomy" id="1892865"/>
    <lineage>
        <taxon>Bacteria</taxon>
        <taxon>Bacillati</taxon>
        <taxon>Actinomycetota</taxon>
        <taxon>Actinomycetes</taxon>
        <taxon>Kitasatosporales</taxon>
        <taxon>Streptomycetaceae</taxon>
        <taxon>Allostreptomyces</taxon>
    </lineage>
</organism>
<dbReference type="SUPFAM" id="SSF103473">
    <property type="entry name" value="MFS general substrate transporter"/>
    <property type="match status" value="1"/>
</dbReference>
<feature type="transmembrane region" description="Helical" evidence="6">
    <location>
        <begin position="345"/>
        <end position="368"/>
    </location>
</feature>
<dbReference type="Gene3D" id="1.20.1250.20">
    <property type="entry name" value="MFS general substrate transporter like domains"/>
    <property type="match status" value="2"/>
</dbReference>
<dbReference type="RefSeq" id="WP_179812241.1">
    <property type="nucleotide sequence ID" value="NZ_JACBZD010000001.1"/>
</dbReference>
<dbReference type="AlphaFoldDB" id="A0A852ZQJ2"/>
<feature type="transmembrane region" description="Helical" evidence="6">
    <location>
        <begin position="20"/>
        <end position="39"/>
    </location>
</feature>
<feature type="transmembrane region" description="Helical" evidence="6">
    <location>
        <begin position="147"/>
        <end position="168"/>
    </location>
</feature>
<dbReference type="Pfam" id="PF07690">
    <property type="entry name" value="MFS_1"/>
    <property type="match status" value="1"/>
</dbReference>
<comment type="caution">
    <text evidence="8">The sequence shown here is derived from an EMBL/GenBank/DDBJ whole genome shotgun (WGS) entry which is preliminary data.</text>
</comment>
<comment type="subcellular location">
    <subcellularLocation>
        <location evidence="1">Cell membrane</location>
        <topology evidence="1">Multi-pass membrane protein</topology>
    </subcellularLocation>
</comment>
<dbReference type="PANTHER" id="PTHR23542">
    <property type="match status" value="1"/>
</dbReference>
<sequence length="447" mass="45262">MPSPYREIFRAPGTLGFSSAGFVARMPVSMLGIGVVTMLSAREGAYGLAGAVSATLALAAAVIAPQISRLVDRHGQRRVLLPSSALALAGVVGLLLCARLDAPSWTLFPFAVLAGSAPNMGAMVRARWVEVHRGTPRLHTAYSFEAVLDELTFILGPIVSVWLCTQVFPEAGPAAAGVLLAVGVTLFVAQRRTEPPVRARLRDAAGAADGDGDGGSAIRSAGLRLLVVTFLATGAIFGAVDVTVVAFADELGQTEWASVALACFAGGSCLAALLFGLLKPSGPPARRFQLGVLAMALGTVPLLFVTNLPLLSAAGFLMGLCISPTMITVTALTERLVPPSKLTEGMTWTTTGLAAGVAAGSSVSGWVIDGYGARTAFWVPVAAAAIAAVLALLGGRLLTPPKREPSVPVASGGPSGSDGEVRDELPAGSGAGAAAAPAGHAVDDGGR</sequence>
<gene>
    <name evidence="8" type="ORF">FHU37_000077</name>
</gene>
<feature type="transmembrane region" description="Helical" evidence="6">
    <location>
        <begin position="374"/>
        <end position="393"/>
    </location>
</feature>
<evidence type="ECO:0000313" key="9">
    <source>
        <dbReference type="Proteomes" id="UP000567795"/>
    </source>
</evidence>
<name>A0A852ZQJ2_9ACTN</name>
<feature type="transmembrane region" description="Helical" evidence="6">
    <location>
        <begin position="225"/>
        <end position="247"/>
    </location>
</feature>